<comment type="caution">
    <text evidence="2">The sequence shown here is derived from an EMBL/GenBank/DDBJ whole genome shotgun (WGS) entry which is preliminary data.</text>
</comment>
<name>A0ABQ3HMT8_9ACTN</name>
<evidence type="ECO:0000313" key="2">
    <source>
        <dbReference type="EMBL" id="GHE19003.1"/>
    </source>
</evidence>
<sequence length="154" mass="16419">MSTTVRTRTPRATGQHAGPATTARHVVGCLYLVTGGINAGLVIADPQVFRTFADTSFVPLVVRAWDGVVMAHPFAWIMGLACGEVVLGVLLLRGGPAARVGWSGVIAFHVLLMLFGFGFWMWSLPALLLLIPAVRADWPALAPSRATTSEEARP</sequence>
<dbReference type="Proteomes" id="UP000597341">
    <property type="component" value="Unassembled WGS sequence"/>
</dbReference>
<accession>A0ABQ3HMT8</accession>
<evidence type="ECO:0008006" key="4">
    <source>
        <dbReference type="Google" id="ProtNLM"/>
    </source>
</evidence>
<evidence type="ECO:0000313" key="3">
    <source>
        <dbReference type="Proteomes" id="UP000597341"/>
    </source>
</evidence>
<keyword evidence="3" id="KW-1185">Reference proteome</keyword>
<dbReference type="RefSeq" id="WP_191280889.1">
    <property type="nucleotide sequence ID" value="NZ_BNAD01000016.1"/>
</dbReference>
<proteinExistence type="predicted"/>
<feature type="transmembrane region" description="Helical" evidence="1">
    <location>
        <begin position="104"/>
        <end position="122"/>
    </location>
</feature>
<reference evidence="3" key="1">
    <citation type="journal article" date="2019" name="Int. J. Syst. Evol. Microbiol.">
        <title>The Global Catalogue of Microorganisms (GCM) 10K type strain sequencing project: providing services to taxonomists for standard genome sequencing and annotation.</title>
        <authorList>
            <consortium name="The Broad Institute Genomics Platform"/>
            <consortium name="The Broad Institute Genome Sequencing Center for Infectious Disease"/>
            <person name="Wu L."/>
            <person name="Ma J."/>
        </authorList>
    </citation>
    <scope>NUCLEOTIDE SEQUENCE [LARGE SCALE GENOMIC DNA]</scope>
    <source>
        <strain evidence="3">CGMCC 1.12791</strain>
    </source>
</reference>
<feature type="transmembrane region" description="Helical" evidence="1">
    <location>
        <begin position="74"/>
        <end position="92"/>
    </location>
</feature>
<organism evidence="2 3">
    <name type="scientific">Nocardioides flavus</name>
    <name type="common">ex Wang et al. 2016</name>
    <dbReference type="NCBI Taxonomy" id="2058780"/>
    <lineage>
        <taxon>Bacteria</taxon>
        <taxon>Bacillati</taxon>
        <taxon>Actinomycetota</taxon>
        <taxon>Actinomycetes</taxon>
        <taxon>Propionibacteriales</taxon>
        <taxon>Nocardioidaceae</taxon>
        <taxon>Nocardioides</taxon>
    </lineage>
</organism>
<keyword evidence="1" id="KW-0812">Transmembrane</keyword>
<keyword evidence="1" id="KW-0472">Membrane</keyword>
<keyword evidence="1" id="KW-1133">Transmembrane helix</keyword>
<gene>
    <name evidence="2" type="ORF">GCM10011376_36130</name>
</gene>
<evidence type="ECO:0000256" key="1">
    <source>
        <dbReference type="SAM" id="Phobius"/>
    </source>
</evidence>
<protein>
    <recommendedName>
        <fullName evidence="4">Integral membrane protein</fullName>
    </recommendedName>
</protein>
<dbReference type="EMBL" id="BNAD01000016">
    <property type="protein sequence ID" value="GHE19003.1"/>
    <property type="molecule type" value="Genomic_DNA"/>
</dbReference>